<feature type="region of interest" description="Disordered" evidence="1">
    <location>
        <begin position="1"/>
        <end position="45"/>
    </location>
</feature>
<evidence type="ECO:0000256" key="1">
    <source>
        <dbReference type="SAM" id="MobiDB-lite"/>
    </source>
</evidence>
<feature type="compositionally biased region" description="Pro residues" evidence="1">
    <location>
        <begin position="27"/>
        <end position="45"/>
    </location>
</feature>
<dbReference type="Pfam" id="PF13354">
    <property type="entry name" value="Beta-lactamase2"/>
    <property type="match status" value="1"/>
</dbReference>
<dbReference type="InterPro" id="IPR045155">
    <property type="entry name" value="Beta-lactam_cat"/>
</dbReference>
<dbReference type="RefSeq" id="WP_022609207.1">
    <property type="nucleotide sequence ID" value="NZ_ASSJ01000083.1"/>
</dbReference>
<evidence type="ECO:0000259" key="2">
    <source>
        <dbReference type="Pfam" id="PF13354"/>
    </source>
</evidence>
<organism evidence="3 4">
    <name type="scientific">Rubidibacter lacunae KORDI 51-2</name>
    <dbReference type="NCBI Taxonomy" id="582515"/>
    <lineage>
        <taxon>Bacteria</taxon>
        <taxon>Bacillati</taxon>
        <taxon>Cyanobacteriota</taxon>
        <taxon>Cyanophyceae</taxon>
        <taxon>Oscillatoriophycideae</taxon>
        <taxon>Chroococcales</taxon>
        <taxon>Aphanothecaceae</taxon>
        <taxon>Rubidibacter</taxon>
    </lineage>
</organism>
<protein>
    <submittedName>
        <fullName evidence="3">Beta-lactamase class A</fullName>
        <ecNumber evidence="3">3.5.2.6</ecNumber>
    </submittedName>
</protein>
<gene>
    <name evidence="3" type="ORF">KR51_00035840</name>
</gene>
<dbReference type="PANTHER" id="PTHR35333">
    <property type="entry name" value="BETA-LACTAMASE"/>
    <property type="match status" value="1"/>
</dbReference>
<dbReference type="GO" id="GO:0030655">
    <property type="term" value="P:beta-lactam antibiotic catabolic process"/>
    <property type="evidence" value="ECO:0007669"/>
    <property type="project" value="InterPro"/>
</dbReference>
<feature type="domain" description="Beta-lactamase class A catalytic" evidence="2">
    <location>
        <begin position="200"/>
        <end position="409"/>
    </location>
</feature>
<reference evidence="3 4" key="1">
    <citation type="submission" date="2013-05" db="EMBL/GenBank/DDBJ databases">
        <title>Draft genome sequence of Rubidibacter lacunae KORDI 51-2.</title>
        <authorList>
            <person name="Choi D.H."/>
            <person name="Noh J.H."/>
            <person name="Kwon K.-K."/>
            <person name="Lee J.-H."/>
            <person name="Ryu J.-Y."/>
        </authorList>
    </citation>
    <scope>NUCLEOTIDE SEQUENCE [LARGE SCALE GENOMIC DNA]</scope>
    <source>
        <strain evidence="3 4">KORDI 51-2</strain>
    </source>
</reference>
<keyword evidence="3" id="KW-0378">Hydrolase</keyword>
<sequence>MARPSQPSISLPGVAPRRSEGAAEPQTPTPAFPNAPFPDPYIPDPSPFEASELEASVDIPYADAVYLDVSPSELVPPTSAAAVTTSTMNAPPPQWRPFSMLLLCTRLGILGVGLGAIAATSMAGANLDPVLIWRGGRLALGRAILPTDATVTVPELEVMPQETDPEPEPKPILMPTQAIASLQNQFSELAAAQSGLEPGAFFYDLDTGEYVNFNGDRAFSAASTIKVPVLVAFFQALDRGEVQLDELLTMTPDLIGGGSGAMQYQAPGTQFTALETATQTIVISDNTATNMLIHRLGGADVLNAQFQDWGLTETAIRNPLPDLDGTNTTSPQDMVRLLARVERGELLSLRSRDRLFAIMERTKTKTLLPRGLGPGATIAHKTGDIGSSVGDVGAIDLPTGKRYLAAVLVARPHNDSRAQELIRNFSRRAYEHFINAPVGPLVLAEE</sequence>
<comment type="caution">
    <text evidence="3">The sequence shown here is derived from an EMBL/GenBank/DDBJ whole genome shotgun (WGS) entry which is preliminary data.</text>
</comment>
<dbReference type="GO" id="GO:0008800">
    <property type="term" value="F:beta-lactamase activity"/>
    <property type="evidence" value="ECO:0007669"/>
    <property type="project" value="UniProtKB-EC"/>
</dbReference>
<dbReference type="InParanoid" id="U5D5N7"/>
<proteinExistence type="predicted"/>
<dbReference type="PANTHER" id="PTHR35333:SF4">
    <property type="entry name" value="SLR0121 PROTEIN"/>
    <property type="match status" value="1"/>
</dbReference>
<evidence type="ECO:0000313" key="3">
    <source>
        <dbReference type="EMBL" id="ERN39983.1"/>
    </source>
</evidence>
<dbReference type="InterPro" id="IPR000871">
    <property type="entry name" value="Beta-lactam_class-A"/>
</dbReference>
<dbReference type="PATRIC" id="fig|582515.4.peg.4025"/>
<dbReference type="InterPro" id="IPR012338">
    <property type="entry name" value="Beta-lactam/transpept-like"/>
</dbReference>
<dbReference type="STRING" id="582515.KR51_00035840"/>
<dbReference type="eggNOG" id="COG2367">
    <property type="taxonomic scope" value="Bacteria"/>
</dbReference>
<accession>U5D5N7</accession>
<dbReference type="Proteomes" id="UP000016960">
    <property type="component" value="Unassembled WGS sequence"/>
</dbReference>
<dbReference type="AlphaFoldDB" id="U5D5N7"/>
<dbReference type="GO" id="GO:0046677">
    <property type="term" value="P:response to antibiotic"/>
    <property type="evidence" value="ECO:0007669"/>
    <property type="project" value="InterPro"/>
</dbReference>
<dbReference type="EC" id="3.5.2.6" evidence="3"/>
<evidence type="ECO:0000313" key="4">
    <source>
        <dbReference type="Proteomes" id="UP000016960"/>
    </source>
</evidence>
<keyword evidence="4" id="KW-1185">Reference proteome</keyword>
<dbReference type="SUPFAM" id="SSF56601">
    <property type="entry name" value="beta-lactamase/transpeptidase-like"/>
    <property type="match status" value="1"/>
</dbReference>
<dbReference type="EMBL" id="ASSJ01000083">
    <property type="protein sequence ID" value="ERN39983.1"/>
    <property type="molecule type" value="Genomic_DNA"/>
</dbReference>
<dbReference type="Gene3D" id="3.40.710.10">
    <property type="entry name" value="DD-peptidase/beta-lactamase superfamily"/>
    <property type="match status" value="1"/>
</dbReference>
<name>U5D5N7_9CHRO</name>